<dbReference type="InterPro" id="IPR001623">
    <property type="entry name" value="DnaJ_domain"/>
</dbReference>
<organism evidence="4 5">
    <name type="scientific">Dendronalium phyllosphericum CENA369</name>
    <dbReference type="NCBI Taxonomy" id="1725256"/>
    <lineage>
        <taxon>Bacteria</taxon>
        <taxon>Bacillati</taxon>
        <taxon>Cyanobacteriota</taxon>
        <taxon>Cyanophyceae</taxon>
        <taxon>Nostocales</taxon>
        <taxon>Nostocaceae</taxon>
        <taxon>Dendronalium</taxon>
        <taxon>Dendronalium phyllosphericum</taxon>
    </lineage>
</organism>
<dbReference type="InterPro" id="IPR057137">
    <property type="entry name" value="CDP1-like_a_solenoid_2"/>
</dbReference>
<reference evidence="4 5" key="1">
    <citation type="journal article" date="2021" name="Int. J. Syst. Evol. Microbiol.">
        <title>Amazonocrinis nigriterrae gen. nov., sp. nov., Atlanticothrix silvestris gen. nov., sp. nov. and Dendronalium phyllosphericum gen. nov., sp. nov., nostocacean cyanobacteria from Brazilian environments.</title>
        <authorList>
            <person name="Alvarenga D.O."/>
            <person name="Andreote A.P.D."/>
            <person name="Branco L.H.Z."/>
            <person name="Delbaje E."/>
            <person name="Cruz R.B."/>
            <person name="Varani A.M."/>
            <person name="Fiore M.F."/>
        </authorList>
    </citation>
    <scope>NUCLEOTIDE SEQUENCE [LARGE SCALE GENOMIC DNA]</scope>
    <source>
        <strain evidence="4 5">CENA369</strain>
    </source>
</reference>
<dbReference type="CDD" id="cd06257">
    <property type="entry name" value="DnaJ"/>
    <property type="match status" value="1"/>
</dbReference>
<feature type="compositionally biased region" description="Polar residues" evidence="1">
    <location>
        <begin position="550"/>
        <end position="565"/>
    </location>
</feature>
<evidence type="ECO:0000313" key="4">
    <source>
        <dbReference type="EMBL" id="MBH8575713.1"/>
    </source>
</evidence>
<dbReference type="SUPFAM" id="SSF46565">
    <property type="entry name" value="Chaperone J-domain"/>
    <property type="match status" value="1"/>
</dbReference>
<dbReference type="Gene3D" id="1.10.287.110">
    <property type="entry name" value="DnaJ domain"/>
    <property type="match status" value="1"/>
</dbReference>
<dbReference type="PROSITE" id="PS50076">
    <property type="entry name" value="DNAJ_2"/>
    <property type="match status" value="1"/>
</dbReference>
<comment type="caution">
    <text evidence="4">The sequence shown here is derived from an EMBL/GenBank/DDBJ whole genome shotgun (WGS) entry which is preliminary data.</text>
</comment>
<feature type="compositionally biased region" description="Polar residues" evidence="1">
    <location>
        <begin position="495"/>
        <end position="527"/>
    </location>
</feature>
<sequence length="764" mass="85912">MRIPLDYYRILGLPLAASDEQLRQAYSDRIVQLPRREYSQAAISSRKQLIEEAYVVLSNPKERSNYDRLYLAHAYDPDGTSTARVALEDRAKSGDGDLDTQSLSIEIAQEELVGALLILQELGEYELVLKLGHGYLANSNAAAVANTGNKLASEDLLDSPELPDIILTVALACLELGREQWQQGHYENAAVSLETGQEMLARQGLFPNVQAEMQADLYKLRPYRILELLALPLEKTAERRQGLELLQNILSDRGGIDGAGNDESGLNIDDFLRFIQQLRNHLTVAEQHKLFEAESKRPSAVATYLAVYALVARGFTQRQPALIRQAKQMLIHLGKRQDVHLEQSLCALLLGQTEEATRVLELSQEYEVLVFIREKSQDSPDLLPGLCLYAEQWLQNEVFPHFRDLVKQQALLKDYFANQQVQAYLEGLPADAETTNERVVMNRQFSQPQVNSPRHPNQTTGSQQFHQNRISDPLPTTSNTRRPEYSNFRARPHTSPISSPGSATPATPMTPLSTAERTTRATNQNLNGAAKSSPPRPTQKRKRRKSSQSANQERVANRQQRQRTFANTLEGKTRLVWTVFASLLGILVFWVVVSTTFGWIKNLLAPAPALPSKQLSVQINEPPIPIPDRNSKLQSPEGSLTETTAEEVIQTWLSTKAAALGPNHEVNGLENILTGSALSQWQLVTQQEKADNRYRKYNHSVKVEYVNKTQTNPNRVAVEATVKEATQFYENGQKKKSSDESLRVRYDLIRQDGVWRIQSMLVVN</sequence>
<name>A0A8J7LH18_9NOST</name>
<dbReference type="InterPro" id="IPR044685">
    <property type="entry name" value="CPD1-like"/>
</dbReference>
<feature type="compositionally biased region" description="Polar residues" evidence="1">
    <location>
        <begin position="446"/>
        <end position="480"/>
    </location>
</feature>
<dbReference type="PANTHER" id="PTHR33925">
    <property type="entry name" value="PLASTID DIVISION PROTEIN CDP1, CHLOROPLASTIC-RELATED"/>
    <property type="match status" value="1"/>
</dbReference>
<dbReference type="InterPro" id="IPR025344">
    <property type="entry name" value="CDP1-like_IMS"/>
</dbReference>
<evidence type="ECO:0000256" key="2">
    <source>
        <dbReference type="SAM" id="Phobius"/>
    </source>
</evidence>
<dbReference type="Proteomes" id="UP000662314">
    <property type="component" value="Unassembled WGS sequence"/>
</dbReference>
<dbReference type="InterPro" id="IPR036869">
    <property type="entry name" value="J_dom_sf"/>
</dbReference>
<dbReference type="RefSeq" id="WP_214434476.1">
    <property type="nucleotide sequence ID" value="NZ_CAWPUQ010000123.1"/>
</dbReference>
<dbReference type="Pfam" id="PF23468">
    <property type="entry name" value="ARC6"/>
    <property type="match status" value="1"/>
</dbReference>
<dbReference type="Pfam" id="PF25515">
    <property type="entry name" value="Arm_PDR"/>
    <property type="match status" value="1"/>
</dbReference>
<keyword evidence="2" id="KW-1133">Transmembrane helix</keyword>
<evidence type="ECO:0000256" key="1">
    <source>
        <dbReference type="SAM" id="MobiDB-lite"/>
    </source>
</evidence>
<feature type="transmembrane region" description="Helical" evidence="2">
    <location>
        <begin position="575"/>
        <end position="600"/>
    </location>
</feature>
<dbReference type="EMBL" id="JAECZA010000204">
    <property type="protein sequence ID" value="MBH8575713.1"/>
    <property type="molecule type" value="Genomic_DNA"/>
</dbReference>
<gene>
    <name evidence="4" type="ORF">I8752_22445</name>
</gene>
<evidence type="ECO:0000259" key="3">
    <source>
        <dbReference type="PROSITE" id="PS50076"/>
    </source>
</evidence>
<dbReference type="Pfam" id="PF13355">
    <property type="entry name" value="ARC6-like_IMS"/>
    <property type="match status" value="1"/>
</dbReference>
<dbReference type="InterPro" id="IPR058032">
    <property type="entry name" value="CDP1-like_a_solenoid_1"/>
</dbReference>
<proteinExistence type="predicted"/>
<keyword evidence="5" id="KW-1185">Reference proteome</keyword>
<keyword evidence="2" id="KW-0472">Membrane</keyword>
<evidence type="ECO:0000313" key="5">
    <source>
        <dbReference type="Proteomes" id="UP000662314"/>
    </source>
</evidence>
<accession>A0A8J7LH18</accession>
<protein>
    <submittedName>
        <fullName evidence="4">DUF4101 domain-containing protein</fullName>
    </submittedName>
</protein>
<feature type="region of interest" description="Disordered" evidence="1">
    <location>
        <begin position="446"/>
        <end position="565"/>
    </location>
</feature>
<dbReference type="PANTHER" id="PTHR33925:SF1">
    <property type="entry name" value="PROTEIN ACCUMULATION AND REPLICATION OF CHLOROPLASTS 6, CHLOROPLASTIC"/>
    <property type="match status" value="1"/>
</dbReference>
<dbReference type="AlphaFoldDB" id="A0A8J7LH18"/>
<keyword evidence="2" id="KW-0812">Transmembrane</keyword>
<dbReference type="Pfam" id="PF00226">
    <property type="entry name" value="DnaJ"/>
    <property type="match status" value="1"/>
</dbReference>
<feature type="domain" description="J" evidence="3">
    <location>
        <begin position="6"/>
        <end position="70"/>
    </location>
</feature>